<proteinExistence type="predicted"/>
<dbReference type="InterPro" id="IPR044951">
    <property type="entry name" value="SPC24-like"/>
</dbReference>
<sequence>MFLSPEISVRFLSPEVSSLIRSMTVKSQLSMPFILEVQLTLCRAQSFNHSKALHLACDEDFNQIQESIKDCKKKLEACKKKTEEAYSDESAGDDDIELVADELKDLNAQKKLSKYACVTNVIPEADVNDPSKISGCILLCMLIWSEKFQLDTNKMTAYETCNSIWSIIINKQYYDIK</sequence>
<dbReference type="EMBL" id="JAGKQM010000003">
    <property type="protein sequence ID" value="KAH0936253.1"/>
    <property type="molecule type" value="Genomic_DNA"/>
</dbReference>
<protein>
    <submittedName>
        <fullName evidence="1">Uncharacterized protein</fullName>
    </submittedName>
</protein>
<evidence type="ECO:0000313" key="2">
    <source>
        <dbReference type="Proteomes" id="UP000824890"/>
    </source>
</evidence>
<keyword evidence="2" id="KW-1185">Reference proteome</keyword>
<accession>A0ABQ8E3Q3</accession>
<dbReference type="PANTHER" id="PTHR35730:SF2">
    <property type="entry name" value="KINETOCHORE PROTEIN SPC24 HOMOLOG-RELATED"/>
    <property type="match status" value="1"/>
</dbReference>
<comment type="caution">
    <text evidence="1">The sequence shown here is derived from an EMBL/GenBank/DDBJ whole genome shotgun (WGS) entry which is preliminary data.</text>
</comment>
<name>A0ABQ8E3Q3_BRANA</name>
<gene>
    <name evidence="1" type="ORF">HID58_013370</name>
</gene>
<evidence type="ECO:0000313" key="1">
    <source>
        <dbReference type="EMBL" id="KAH0936253.1"/>
    </source>
</evidence>
<organism evidence="1 2">
    <name type="scientific">Brassica napus</name>
    <name type="common">Rape</name>
    <dbReference type="NCBI Taxonomy" id="3708"/>
    <lineage>
        <taxon>Eukaryota</taxon>
        <taxon>Viridiplantae</taxon>
        <taxon>Streptophyta</taxon>
        <taxon>Embryophyta</taxon>
        <taxon>Tracheophyta</taxon>
        <taxon>Spermatophyta</taxon>
        <taxon>Magnoliopsida</taxon>
        <taxon>eudicotyledons</taxon>
        <taxon>Gunneridae</taxon>
        <taxon>Pentapetalae</taxon>
        <taxon>rosids</taxon>
        <taxon>malvids</taxon>
        <taxon>Brassicales</taxon>
        <taxon>Brassicaceae</taxon>
        <taxon>Brassiceae</taxon>
        <taxon>Brassica</taxon>
    </lineage>
</organism>
<reference evidence="1 2" key="1">
    <citation type="submission" date="2021-05" db="EMBL/GenBank/DDBJ databases">
        <title>Genome Assembly of Synthetic Allotetraploid Brassica napus Reveals Homoeologous Exchanges between Subgenomes.</title>
        <authorList>
            <person name="Davis J.T."/>
        </authorList>
    </citation>
    <scope>NUCLEOTIDE SEQUENCE [LARGE SCALE GENOMIC DNA]</scope>
    <source>
        <strain evidence="2">cv. Da-Ae</strain>
        <tissue evidence="1">Seedling</tissue>
    </source>
</reference>
<dbReference type="Proteomes" id="UP000824890">
    <property type="component" value="Unassembled WGS sequence"/>
</dbReference>
<dbReference type="PANTHER" id="PTHR35730">
    <property type="entry name" value="KINETOCHORE PROTEIN SPC24 HOMOLOG-RELATED"/>
    <property type="match status" value="1"/>
</dbReference>